<dbReference type="InterPro" id="IPR027417">
    <property type="entry name" value="P-loop_NTPase"/>
</dbReference>
<comment type="caution">
    <text evidence="1">The sequence shown here is derived from an EMBL/GenBank/DDBJ whole genome shotgun (WGS) entry which is preliminary data.</text>
</comment>
<name>A0ABS1KNP5_9BACT</name>
<keyword evidence="2" id="KW-1185">Reference proteome</keyword>
<accession>A0ABS1KNP5</accession>
<protein>
    <submittedName>
        <fullName evidence="1">AAA family ATPase</fullName>
    </submittedName>
</protein>
<evidence type="ECO:0000313" key="1">
    <source>
        <dbReference type="EMBL" id="MBL0741046.1"/>
    </source>
</evidence>
<dbReference type="Gene3D" id="3.40.50.300">
    <property type="entry name" value="P-loop containing nucleotide triphosphate hydrolases"/>
    <property type="match status" value="1"/>
</dbReference>
<gene>
    <name evidence="1" type="ORF">JI741_07430</name>
</gene>
<dbReference type="Pfam" id="PF13671">
    <property type="entry name" value="AAA_33"/>
    <property type="match status" value="1"/>
</dbReference>
<sequence length="48" mass="5228">MTKNESEARCLVPVVGLPGSGKSFFASRFAEALGAVYLSSDVMRMKCW</sequence>
<reference evidence="1 2" key="1">
    <citation type="submission" date="2021-01" db="EMBL/GenBank/DDBJ databases">
        <title>Chryseolinea sp. Jin1 Genome sequencing and assembly.</title>
        <authorList>
            <person name="Kim I."/>
        </authorList>
    </citation>
    <scope>NUCLEOTIDE SEQUENCE [LARGE SCALE GENOMIC DNA]</scope>
    <source>
        <strain evidence="1 2">Jin1</strain>
    </source>
</reference>
<organism evidence="1 2">
    <name type="scientific">Chryseolinea lacunae</name>
    <dbReference type="NCBI Taxonomy" id="2801331"/>
    <lineage>
        <taxon>Bacteria</taxon>
        <taxon>Pseudomonadati</taxon>
        <taxon>Bacteroidota</taxon>
        <taxon>Cytophagia</taxon>
        <taxon>Cytophagales</taxon>
        <taxon>Fulvivirgaceae</taxon>
        <taxon>Chryseolinea</taxon>
    </lineage>
</organism>
<evidence type="ECO:0000313" key="2">
    <source>
        <dbReference type="Proteomes" id="UP000613030"/>
    </source>
</evidence>
<dbReference type="Proteomes" id="UP000613030">
    <property type="component" value="Unassembled WGS sequence"/>
</dbReference>
<proteinExistence type="predicted"/>
<dbReference type="EMBL" id="JAERRB010000002">
    <property type="protein sequence ID" value="MBL0741046.1"/>
    <property type="molecule type" value="Genomic_DNA"/>
</dbReference>
<dbReference type="SUPFAM" id="SSF52540">
    <property type="entry name" value="P-loop containing nucleoside triphosphate hydrolases"/>
    <property type="match status" value="1"/>
</dbReference>
<dbReference type="RefSeq" id="WP_202008409.1">
    <property type="nucleotide sequence ID" value="NZ_JAERRB010000002.1"/>
</dbReference>